<dbReference type="EMBL" id="NAJQ01000041">
    <property type="protein sequence ID" value="TKA82076.1"/>
    <property type="molecule type" value="Genomic_DNA"/>
</dbReference>
<keyword evidence="3" id="KW-1185">Reference proteome</keyword>
<evidence type="ECO:0000256" key="1">
    <source>
        <dbReference type="SAM" id="MobiDB-lite"/>
    </source>
</evidence>
<name>A0A4U0Y032_9PEZI</name>
<feature type="region of interest" description="Disordered" evidence="1">
    <location>
        <begin position="1"/>
        <end position="21"/>
    </location>
</feature>
<sequence>MSSQHEKSLSQVLGGAQKTSASDIEDHLDTVPAIKLLAASWAALLKDGMKTSAAKVEEIGNLAYGDGCFKAAMSDAVGGPLDNA</sequence>
<accession>A0A4U0Y032</accession>
<proteinExistence type="predicted"/>
<dbReference type="AlphaFoldDB" id="A0A4U0Y032"/>
<protein>
    <submittedName>
        <fullName evidence="2">Uncharacterized protein</fullName>
    </submittedName>
</protein>
<comment type="caution">
    <text evidence="2">The sequence shown here is derived from an EMBL/GenBank/DDBJ whole genome shotgun (WGS) entry which is preliminary data.</text>
</comment>
<organism evidence="2 3">
    <name type="scientific">Friedmanniomyces simplex</name>
    <dbReference type="NCBI Taxonomy" id="329884"/>
    <lineage>
        <taxon>Eukaryota</taxon>
        <taxon>Fungi</taxon>
        <taxon>Dikarya</taxon>
        <taxon>Ascomycota</taxon>
        <taxon>Pezizomycotina</taxon>
        <taxon>Dothideomycetes</taxon>
        <taxon>Dothideomycetidae</taxon>
        <taxon>Mycosphaerellales</taxon>
        <taxon>Teratosphaeriaceae</taxon>
        <taxon>Friedmanniomyces</taxon>
    </lineage>
</organism>
<evidence type="ECO:0000313" key="3">
    <source>
        <dbReference type="Proteomes" id="UP000309340"/>
    </source>
</evidence>
<dbReference type="Proteomes" id="UP000309340">
    <property type="component" value="Unassembled WGS sequence"/>
</dbReference>
<reference evidence="2 3" key="1">
    <citation type="submission" date="2017-03" db="EMBL/GenBank/DDBJ databases">
        <title>Genomes of endolithic fungi from Antarctica.</title>
        <authorList>
            <person name="Coleine C."/>
            <person name="Masonjones S."/>
            <person name="Stajich J.E."/>
        </authorList>
    </citation>
    <scope>NUCLEOTIDE SEQUENCE [LARGE SCALE GENOMIC DNA]</scope>
    <source>
        <strain evidence="2 3">CCFEE 5184</strain>
    </source>
</reference>
<gene>
    <name evidence="2" type="ORF">B0A55_01514</name>
</gene>
<evidence type="ECO:0000313" key="2">
    <source>
        <dbReference type="EMBL" id="TKA82076.1"/>
    </source>
</evidence>